<evidence type="ECO:0000256" key="8">
    <source>
        <dbReference type="ARBA" id="ARBA00022777"/>
    </source>
</evidence>
<evidence type="ECO:0000256" key="10">
    <source>
        <dbReference type="ARBA" id="ARBA00022989"/>
    </source>
</evidence>
<evidence type="ECO:0000256" key="4">
    <source>
        <dbReference type="ARBA" id="ARBA00022679"/>
    </source>
</evidence>
<dbReference type="EC" id="2.7.10.1" evidence="2"/>
<keyword evidence="9" id="KW-0067">ATP-binding</keyword>
<keyword evidence="3" id="KW-1003">Cell membrane</keyword>
<keyword evidence="10" id="KW-1133">Transmembrane helix</keyword>
<evidence type="ECO:0000256" key="12">
    <source>
        <dbReference type="ARBA" id="ARBA00023137"/>
    </source>
</evidence>
<evidence type="ECO:0000256" key="14">
    <source>
        <dbReference type="ARBA" id="ARBA00023170"/>
    </source>
</evidence>
<dbReference type="InterPro" id="IPR055163">
    <property type="entry name" value="ALK/LTK-like_GRD"/>
</dbReference>
<dbReference type="PANTHER" id="PTHR31535">
    <property type="match status" value="1"/>
</dbReference>
<evidence type="ECO:0000256" key="13">
    <source>
        <dbReference type="ARBA" id="ARBA00023157"/>
    </source>
</evidence>
<sequence length="437" mass="44879">MLTSKVIVVIFALIGNLARCSCWDRATNARYFDGAVFVRHKSALKTDIIRKMKIVSEIKCSQACLSENSCVAHTYCRTPSSPDKGTCYLHQNGIPEDEARVLDKKDECIYQQYIGFIEATCTRQCNNKGKCFYDYSNKQYSCRCIPSHFGTYCEKVQAISFRFTNLGKQGNCGPTSTSGYANTTLHGKVTLDKGIQLWTVPFSAFYTLTVAGASGGKTTMHSGGHGTVVIGILQLTKGTQLRILIGQRGVKGTSVAGGGGGGGTFVEDDNYNLLAAAGGGGGGGGQITSKDGDDGQASKNGSVFGGFQGLGGTVRGTEINSVGAGGGFHGNGTCCLFSTATNACVFHKCQQGGLSFLNGGFGGTGNGDGGFGGGGATSDHFGGGGGGYSGGGVHATSLGSGSQAGGGGSFFIGNVKSEGGRNNGDGYLLLELKSSSN</sequence>
<comment type="subcellular location">
    <subcellularLocation>
        <location evidence="1">Cell membrane</location>
        <topology evidence="1">Single-pass type I membrane protein</topology>
    </subcellularLocation>
</comment>
<evidence type="ECO:0000256" key="1">
    <source>
        <dbReference type="ARBA" id="ARBA00004251"/>
    </source>
</evidence>
<dbReference type="PROSITE" id="PS50026">
    <property type="entry name" value="EGF_3"/>
    <property type="match status" value="1"/>
</dbReference>
<evidence type="ECO:0000259" key="18">
    <source>
        <dbReference type="PROSITE" id="PS50026"/>
    </source>
</evidence>
<evidence type="ECO:0000256" key="5">
    <source>
        <dbReference type="ARBA" id="ARBA00022692"/>
    </source>
</evidence>
<reference evidence="19 20" key="1">
    <citation type="submission" date="2022-05" db="EMBL/GenBank/DDBJ databases">
        <authorList>
            <consortium name="Genoscope - CEA"/>
            <person name="William W."/>
        </authorList>
    </citation>
    <scope>NUCLEOTIDE SEQUENCE [LARGE SCALE GENOMIC DNA]</scope>
</reference>
<keyword evidence="15" id="KW-0325">Glycoprotein</keyword>
<keyword evidence="6 17" id="KW-0732">Signal</keyword>
<keyword evidence="4" id="KW-0808">Transferase</keyword>
<evidence type="ECO:0000313" key="20">
    <source>
        <dbReference type="Proteomes" id="UP001159405"/>
    </source>
</evidence>
<keyword evidence="12" id="KW-0829">Tyrosine-protein kinase</keyword>
<evidence type="ECO:0000256" key="9">
    <source>
        <dbReference type="ARBA" id="ARBA00022840"/>
    </source>
</evidence>
<keyword evidence="8" id="KW-0418">Kinase</keyword>
<dbReference type="Pfam" id="PF12810">
    <property type="entry name" value="ALK_LTK_GRD"/>
    <property type="match status" value="1"/>
</dbReference>
<evidence type="ECO:0000256" key="16">
    <source>
        <dbReference type="PROSITE-ProRule" id="PRU00076"/>
    </source>
</evidence>
<keyword evidence="20" id="KW-1185">Reference proteome</keyword>
<feature type="signal peptide" evidence="17">
    <location>
        <begin position="1"/>
        <end position="22"/>
    </location>
</feature>
<dbReference type="PANTHER" id="PTHR31535:SF3">
    <property type="entry name" value="REGULATORY PROTEIN ZESTE"/>
    <property type="match status" value="1"/>
</dbReference>
<proteinExistence type="predicted"/>
<gene>
    <name evidence="19" type="ORF">PLOB_00008512</name>
</gene>
<name>A0ABN8ND66_9CNID</name>
<evidence type="ECO:0000256" key="2">
    <source>
        <dbReference type="ARBA" id="ARBA00011902"/>
    </source>
</evidence>
<dbReference type="SUPFAM" id="SSF57196">
    <property type="entry name" value="EGF/Laminin"/>
    <property type="match status" value="1"/>
</dbReference>
<dbReference type="Gene3D" id="2.10.25.10">
    <property type="entry name" value="Laminin"/>
    <property type="match status" value="1"/>
</dbReference>
<evidence type="ECO:0000256" key="17">
    <source>
        <dbReference type="SAM" id="SignalP"/>
    </source>
</evidence>
<evidence type="ECO:0000313" key="19">
    <source>
        <dbReference type="EMBL" id="CAH3046347.1"/>
    </source>
</evidence>
<feature type="disulfide bond" evidence="16">
    <location>
        <begin position="125"/>
        <end position="142"/>
    </location>
</feature>
<feature type="disulfide bond" evidence="16">
    <location>
        <begin position="144"/>
        <end position="153"/>
    </location>
</feature>
<feature type="domain" description="EGF-like" evidence="18">
    <location>
        <begin position="117"/>
        <end position="154"/>
    </location>
</feature>
<evidence type="ECO:0000256" key="7">
    <source>
        <dbReference type="ARBA" id="ARBA00022741"/>
    </source>
</evidence>
<keyword evidence="11" id="KW-0472">Membrane</keyword>
<evidence type="ECO:0000256" key="3">
    <source>
        <dbReference type="ARBA" id="ARBA00022475"/>
    </source>
</evidence>
<evidence type="ECO:0000256" key="11">
    <source>
        <dbReference type="ARBA" id="ARBA00023136"/>
    </source>
</evidence>
<dbReference type="EMBL" id="CALNXK010000014">
    <property type="protein sequence ID" value="CAH3046347.1"/>
    <property type="molecule type" value="Genomic_DNA"/>
</dbReference>
<dbReference type="InterPro" id="IPR000742">
    <property type="entry name" value="EGF"/>
</dbReference>
<evidence type="ECO:0000256" key="15">
    <source>
        <dbReference type="ARBA" id="ARBA00023180"/>
    </source>
</evidence>
<dbReference type="PROSITE" id="PS00022">
    <property type="entry name" value="EGF_1"/>
    <property type="match status" value="1"/>
</dbReference>
<feature type="chain" id="PRO_5045784883" description="receptor protein-tyrosine kinase" evidence="17">
    <location>
        <begin position="23"/>
        <end position="437"/>
    </location>
</feature>
<keyword evidence="16" id="KW-0245">EGF-like domain</keyword>
<keyword evidence="5" id="KW-0812">Transmembrane</keyword>
<feature type="disulfide bond" evidence="16">
    <location>
        <begin position="121"/>
        <end position="131"/>
    </location>
</feature>
<keyword evidence="14" id="KW-0675">Receptor</keyword>
<keyword evidence="7" id="KW-0547">Nucleotide-binding</keyword>
<protein>
    <recommendedName>
        <fullName evidence="2">receptor protein-tyrosine kinase</fullName>
        <ecNumber evidence="2">2.7.10.1</ecNumber>
    </recommendedName>
</protein>
<dbReference type="Proteomes" id="UP001159405">
    <property type="component" value="Unassembled WGS sequence"/>
</dbReference>
<accession>A0ABN8ND66</accession>
<comment type="caution">
    <text evidence="19">The sequence shown here is derived from an EMBL/GenBank/DDBJ whole genome shotgun (WGS) entry which is preliminary data.</text>
</comment>
<keyword evidence="13 16" id="KW-1015">Disulfide bond</keyword>
<organism evidence="19 20">
    <name type="scientific">Porites lobata</name>
    <dbReference type="NCBI Taxonomy" id="104759"/>
    <lineage>
        <taxon>Eukaryota</taxon>
        <taxon>Metazoa</taxon>
        <taxon>Cnidaria</taxon>
        <taxon>Anthozoa</taxon>
        <taxon>Hexacorallia</taxon>
        <taxon>Scleractinia</taxon>
        <taxon>Fungiina</taxon>
        <taxon>Poritidae</taxon>
        <taxon>Porites</taxon>
    </lineage>
</organism>
<evidence type="ECO:0000256" key="6">
    <source>
        <dbReference type="ARBA" id="ARBA00022729"/>
    </source>
</evidence>